<evidence type="ECO:0000256" key="9">
    <source>
        <dbReference type="ARBA" id="ARBA00022842"/>
    </source>
</evidence>
<evidence type="ECO:0000256" key="2">
    <source>
        <dbReference type="ARBA" id="ARBA00001966"/>
    </source>
</evidence>
<proteinExistence type="inferred from homology"/>
<gene>
    <name evidence="13" type="ORF">CYFA0S_20e00892g</name>
</gene>
<evidence type="ECO:0000256" key="8">
    <source>
        <dbReference type="ARBA" id="ARBA00022839"/>
    </source>
</evidence>
<comment type="cofactor">
    <cofactor evidence="2">
        <name>[4Fe-4S] cluster</name>
        <dbReference type="ChEBI" id="CHEBI:49883"/>
    </cofactor>
</comment>
<evidence type="ECO:0000313" key="13">
    <source>
        <dbReference type="EMBL" id="CDR45850.1"/>
    </source>
</evidence>
<dbReference type="GO" id="GO:0051539">
    <property type="term" value="F:4 iron, 4 sulfur cluster binding"/>
    <property type="evidence" value="ECO:0007669"/>
    <property type="project" value="UniProtKB-KW"/>
</dbReference>
<dbReference type="GO" id="GO:0036297">
    <property type="term" value="P:interstrand cross-link repair"/>
    <property type="evidence" value="ECO:0007669"/>
    <property type="project" value="TreeGrafter"/>
</dbReference>
<dbReference type="GO" id="GO:0005739">
    <property type="term" value="C:mitochondrion"/>
    <property type="evidence" value="ECO:0007669"/>
    <property type="project" value="TreeGrafter"/>
</dbReference>
<keyword evidence="11" id="KW-0411">Iron-sulfur</keyword>
<dbReference type="EMBL" id="LK052905">
    <property type="protein sequence ID" value="CDR45850.1"/>
    <property type="molecule type" value="Genomic_DNA"/>
</dbReference>
<comment type="similarity">
    <text evidence="3">Belongs to the EXO5 family.</text>
</comment>
<organism evidence="13">
    <name type="scientific">Cyberlindnera fabianii</name>
    <name type="common">Yeast</name>
    <name type="synonym">Hansenula fabianii</name>
    <dbReference type="NCBI Taxonomy" id="36022"/>
    <lineage>
        <taxon>Eukaryota</taxon>
        <taxon>Fungi</taxon>
        <taxon>Dikarya</taxon>
        <taxon>Ascomycota</taxon>
        <taxon>Saccharomycotina</taxon>
        <taxon>Saccharomycetes</taxon>
        <taxon>Phaffomycetales</taxon>
        <taxon>Phaffomycetaceae</taxon>
        <taxon>Cyberlindnera</taxon>
    </lineage>
</organism>
<dbReference type="PANTHER" id="PTHR14464:SF4">
    <property type="entry name" value="EXONUCLEASE V"/>
    <property type="match status" value="1"/>
</dbReference>
<keyword evidence="6" id="KW-0479">Metal-binding</keyword>
<comment type="subunit">
    <text evidence="4">Monomer.</text>
</comment>
<dbReference type="OrthoDB" id="354769at2759"/>
<keyword evidence="6" id="KW-0004">4Fe-4S</keyword>
<accession>A0A061B7G8</accession>
<evidence type="ECO:0000256" key="4">
    <source>
        <dbReference type="ARBA" id="ARBA00011245"/>
    </source>
</evidence>
<dbReference type="PANTHER" id="PTHR14464">
    <property type="entry name" value="EXONUCLEASE V"/>
    <property type="match status" value="1"/>
</dbReference>
<keyword evidence="9" id="KW-0460">Magnesium</keyword>
<keyword evidence="8" id="KW-0269">Exonuclease</keyword>
<comment type="cofactor">
    <cofactor evidence="1">
        <name>Mg(2+)</name>
        <dbReference type="ChEBI" id="CHEBI:18420"/>
    </cofactor>
</comment>
<dbReference type="InterPro" id="IPR019190">
    <property type="entry name" value="EXOV"/>
</dbReference>
<evidence type="ECO:0000256" key="1">
    <source>
        <dbReference type="ARBA" id="ARBA00001946"/>
    </source>
</evidence>
<evidence type="ECO:0000256" key="10">
    <source>
        <dbReference type="ARBA" id="ARBA00023004"/>
    </source>
</evidence>
<dbReference type="PhylomeDB" id="A0A061B7G8"/>
<name>A0A061B7G8_CYBFA</name>
<dbReference type="GO" id="GO:0045145">
    <property type="term" value="F:single-stranded DNA 5'-3' DNA exonuclease activity"/>
    <property type="evidence" value="ECO:0007669"/>
    <property type="project" value="InterPro"/>
</dbReference>
<dbReference type="Pfam" id="PF09810">
    <property type="entry name" value="Exo5"/>
    <property type="match status" value="1"/>
</dbReference>
<dbReference type="AlphaFoldDB" id="A0A061B7G8"/>
<keyword evidence="8" id="KW-0378">Hydrolase</keyword>
<reference evidence="13" key="1">
    <citation type="journal article" date="2014" name="Genome Announc.">
        <title>Genome sequence of the yeast Cyberlindnera fabianii (Hansenula fabianii).</title>
        <authorList>
            <person name="Freel K.C."/>
            <person name="Sarilar V."/>
            <person name="Neuveglise C."/>
            <person name="Devillers H."/>
            <person name="Friedrich A."/>
            <person name="Schacherer J."/>
        </authorList>
    </citation>
    <scope>NUCLEOTIDE SEQUENCE</scope>
    <source>
        <strain evidence="13">YJS4271</strain>
    </source>
</reference>
<evidence type="ECO:0000256" key="5">
    <source>
        <dbReference type="ARBA" id="ARBA00013561"/>
    </source>
</evidence>
<keyword evidence="10" id="KW-0408">Iron</keyword>
<evidence type="ECO:0000256" key="11">
    <source>
        <dbReference type="ARBA" id="ARBA00023014"/>
    </source>
</evidence>
<protein>
    <recommendedName>
        <fullName evidence="5">Exonuclease V, mitochondrial</fullName>
    </recommendedName>
    <alternativeName>
        <fullName evidence="12">Defects in morphology protein 1</fullName>
    </alternativeName>
</protein>
<evidence type="ECO:0000256" key="6">
    <source>
        <dbReference type="ARBA" id="ARBA00022485"/>
    </source>
</evidence>
<evidence type="ECO:0000256" key="12">
    <source>
        <dbReference type="ARBA" id="ARBA00030412"/>
    </source>
</evidence>
<evidence type="ECO:0000256" key="7">
    <source>
        <dbReference type="ARBA" id="ARBA00022722"/>
    </source>
</evidence>
<keyword evidence="7" id="KW-0540">Nuclease</keyword>
<dbReference type="VEuPathDB" id="FungiDB:BON22_0868"/>
<dbReference type="GO" id="GO:0005634">
    <property type="term" value="C:nucleus"/>
    <property type="evidence" value="ECO:0007669"/>
    <property type="project" value="TreeGrafter"/>
</dbReference>
<sequence length="541" mass="61645">MINLIPYTTPRIPFLVRCFSTSPIPRNVITLKNINPTSSDLPLPLSELELEPETKPTIDDSAYGLTDDEVSLIVKSPFLESISVPDIQTKALPEPIKSLTPYIPLNSGFLSTNRYPDAPSPFAKYTAPQDTPSLITGRRDISNFPRLSVTRLLTKSWCELRTFYETYSAYVPPETAAMVRGNATHSSLELETHPLIDTSEIIAALPAFEMTKGDKFAERIKEDCVRLIALLKNGVAREVYVHGYIDENGLVRGRDARQDDVIVTGIIDCLILRCKDPLRPIQSQLEEVETVEEFCDVAEKLIDKYSDLYVLDICDVKTRRWKKIPVQESVVDGSKKQVMVYDAMVEVMGESELRSLQFWEEYCRRMGVDIDEPISPELTLTWMGMQDIFTSSLATLRDIGSSSSLGASPYDISTVLINDPEFAEQIGSSLTTWVQPPTPRYFINILSRLFSLLSKFTHGDLRIQYYCRNEMFKELRFKPDSDTVDEVCTEALSFWRGTRPPKLMDRTYSNLRSKCSYCDFADYCSWKRDTEEQYNRDSIIQ</sequence>
<evidence type="ECO:0000256" key="3">
    <source>
        <dbReference type="ARBA" id="ARBA00009797"/>
    </source>
</evidence>